<name>A0A1Q9LQ41_9PSEU</name>
<reference evidence="2 3" key="1">
    <citation type="submission" date="2016-10" db="EMBL/GenBank/DDBJ databases">
        <title>The Draft Genome Sequence of Actinokineospora bangkokensis 44EHWT reveals the biosynthetic pathway of antifungal compounds Thailandins with unusual extender unit butylmalonyl-CoA.</title>
        <authorList>
            <person name="Greule A."/>
            <person name="Intra B."/>
            <person name="Flemming S."/>
            <person name="Rommel M.G."/>
            <person name="Panbangred W."/>
            <person name="Bechthold A."/>
        </authorList>
    </citation>
    <scope>NUCLEOTIDE SEQUENCE [LARGE SCALE GENOMIC DNA]</scope>
    <source>
        <strain evidence="2 3">44EHW</strain>
    </source>
</reference>
<organism evidence="2 3">
    <name type="scientific">Actinokineospora bangkokensis</name>
    <dbReference type="NCBI Taxonomy" id="1193682"/>
    <lineage>
        <taxon>Bacteria</taxon>
        <taxon>Bacillati</taxon>
        <taxon>Actinomycetota</taxon>
        <taxon>Actinomycetes</taxon>
        <taxon>Pseudonocardiales</taxon>
        <taxon>Pseudonocardiaceae</taxon>
        <taxon>Actinokineospora</taxon>
    </lineage>
</organism>
<keyword evidence="3" id="KW-1185">Reference proteome</keyword>
<dbReference type="AlphaFoldDB" id="A0A1Q9LQ41"/>
<comment type="caution">
    <text evidence="2">The sequence shown here is derived from an EMBL/GenBank/DDBJ whole genome shotgun (WGS) entry which is preliminary data.</text>
</comment>
<accession>A0A1Q9LQ41</accession>
<dbReference type="Proteomes" id="UP000186040">
    <property type="component" value="Unassembled WGS sequence"/>
</dbReference>
<feature type="domain" description="AB hydrolase-1" evidence="1">
    <location>
        <begin position="5"/>
        <end position="220"/>
    </location>
</feature>
<dbReference type="InterPro" id="IPR052897">
    <property type="entry name" value="Sec-Metab_Biosynth_Hydrolase"/>
</dbReference>
<sequence length="229" mass="24864">MSTYVLVHGASSDGTHWQRVTPLLTALGHRVLTPDLPISDPRAGLTEYADAIVEAIGEHRDVVLVAQSMAGFSAPIAAARVPVDLLVLVAAMVPVPGETAGRWWAATGQPEAQRAVDLALGRDPDAPFDPDFRFLHDLPADLRARMSATEPPHQADTPFTEPWPLSAWPDVPTHALVGRDDRLFPPDFLRRVTRERLGIDAEEIPGGHLPALSQPEALVERLEAARTRS</sequence>
<gene>
    <name evidence="2" type="ORF">BJP25_10035</name>
</gene>
<dbReference type="RefSeq" id="WP_075973524.1">
    <property type="nucleotide sequence ID" value="NZ_MKQR01000007.1"/>
</dbReference>
<protein>
    <submittedName>
        <fullName evidence="2">Alpha/beta hydrolase</fullName>
    </submittedName>
</protein>
<keyword evidence="2" id="KW-0378">Hydrolase</keyword>
<proteinExistence type="predicted"/>
<dbReference type="OrthoDB" id="9773549at2"/>
<dbReference type="GO" id="GO:0016787">
    <property type="term" value="F:hydrolase activity"/>
    <property type="evidence" value="ECO:0007669"/>
    <property type="project" value="UniProtKB-KW"/>
</dbReference>
<evidence type="ECO:0000259" key="1">
    <source>
        <dbReference type="Pfam" id="PF12697"/>
    </source>
</evidence>
<evidence type="ECO:0000313" key="2">
    <source>
        <dbReference type="EMBL" id="OLR94142.1"/>
    </source>
</evidence>
<dbReference type="STRING" id="1193682.BJP25_10035"/>
<dbReference type="SUPFAM" id="SSF53474">
    <property type="entry name" value="alpha/beta-Hydrolases"/>
    <property type="match status" value="1"/>
</dbReference>
<dbReference type="InterPro" id="IPR029058">
    <property type="entry name" value="AB_hydrolase_fold"/>
</dbReference>
<dbReference type="Gene3D" id="3.40.50.1820">
    <property type="entry name" value="alpha/beta hydrolase"/>
    <property type="match status" value="1"/>
</dbReference>
<dbReference type="PANTHER" id="PTHR37017">
    <property type="entry name" value="AB HYDROLASE-1 DOMAIN-CONTAINING PROTEIN-RELATED"/>
    <property type="match status" value="1"/>
</dbReference>
<dbReference type="InterPro" id="IPR000073">
    <property type="entry name" value="AB_hydrolase_1"/>
</dbReference>
<evidence type="ECO:0000313" key="3">
    <source>
        <dbReference type="Proteomes" id="UP000186040"/>
    </source>
</evidence>
<dbReference type="PANTHER" id="PTHR37017:SF11">
    <property type="entry name" value="ESTERASE_LIPASE_THIOESTERASE DOMAIN-CONTAINING PROTEIN"/>
    <property type="match status" value="1"/>
</dbReference>
<dbReference type="EMBL" id="MKQR01000007">
    <property type="protein sequence ID" value="OLR94142.1"/>
    <property type="molecule type" value="Genomic_DNA"/>
</dbReference>
<dbReference type="Pfam" id="PF12697">
    <property type="entry name" value="Abhydrolase_6"/>
    <property type="match status" value="1"/>
</dbReference>